<dbReference type="AlphaFoldDB" id="A0A318E6M1"/>
<dbReference type="EMBL" id="QICN01000012">
    <property type="protein sequence ID" value="PXV64551.1"/>
    <property type="molecule type" value="Genomic_DNA"/>
</dbReference>
<name>A0A318E6M1_9GAMM</name>
<gene>
    <name evidence="3" type="ORF">C8D93_1121</name>
    <name evidence="2" type="ORF">C8D93_113102</name>
    <name evidence="1" type="ORF">C8D93_11639</name>
</gene>
<dbReference type="EMBL" id="QICN01000013">
    <property type="protein sequence ID" value="PXV64308.1"/>
    <property type="molecule type" value="Genomic_DNA"/>
</dbReference>
<dbReference type="EMBL" id="QICN01000016">
    <property type="protein sequence ID" value="PXV63643.1"/>
    <property type="molecule type" value="Genomic_DNA"/>
</dbReference>
<evidence type="ECO:0000313" key="2">
    <source>
        <dbReference type="EMBL" id="PXV64308.1"/>
    </source>
</evidence>
<proteinExistence type="predicted"/>
<comment type="caution">
    <text evidence="2">The sequence shown here is derived from an EMBL/GenBank/DDBJ whole genome shotgun (WGS) entry which is preliminary data.</text>
</comment>
<evidence type="ECO:0000313" key="3">
    <source>
        <dbReference type="EMBL" id="PXV64551.1"/>
    </source>
</evidence>
<organism evidence="2 4">
    <name type="scientific">Sinimarinibacterium flocculans</name>
    <dbReference type="NCBI Taxonomy" id="985250"/>
    <lineage>
        <taxon>Bacteria</taxon>
        <taxon>Pseudomonadati</taxon>
        <taxon>Pseudomonadota</taxon>
        <taxon>Gammaproteobacteria</taxon>
        <taxon>Nevskiales</taxon>
        <taxon>Nevskiaceae</taxon>
        <taxon>Sinimarinibacterium</taxon>
    </lineage>
</organism>
<sequence>MGKRGRPPKLTELDYPMLREVVIARPA</sequence>
<reference evidence="2 4" key="1">
    <citation type="submission" date="2018-04" db="EMBL/GenBank/DDBJ databases">
        <title>Genomic Encyclopedia of Type Strains, Phase IV (KMG-IV): sequencing the most valuable type-strain genomes for metagenomic binning, comparative biology and taxonomic classification.</title>
        <authorList>
            <person name="Goeker M."/>
        </authorList>
    </citation>
    <scope>NUCLEOTIDE SEQUENCE [LARGE SCALE GENOMIC DNA]</scope>
    <source>
        <strain evidence="2 4">DSM 104150</strain>
    </source>
</reference>
<evidence type="ECO:0000313" key="1">
    <source>
        <dbReference type="EMBL" id="PXV63643.1"/>
    </source>
</evidence>
<accession>A0A318E6M1</accession>
<evidence type="ECO:0000313" key="4">
    <source>
        <dbReference type="Proteomes" id="UP000248330"/>
    </source>
</evidence>
<feature type="non-terminal residue" evidence="2">
    <location>
        <position position="27"/>
    </location>
</feature>
<keyword evidence="4" id="KW-1185">Reference proteome</keyword>
<dbReference type="Proteomes" id="UP000248330">
    <property type="component" value="Unassembled WGS sequence"/>
</dbReference>
<protein>
    <submittedName>
        <fullName evidence="2">Uncharacterized protein</fullName>
    </submittedName>
</protein>